<keyword evidence="2" id="KW-1185">Reference proteome</keyword>
<comment type="caution">
    <text evidence="1">The sequence shown here is derived from an EMBL/GenBank/DDBJ whole genome shotgun (WGS) entry which is preliminary data.</text>
</comment>
<reference evidence="2" key="1">
    <citation type="journal article" date="2023" name="Front. Plant Sci.">
        <title>Chromosomal-level genome assembly of Melastoma candidum provides insights into trichome evolution.</title>
        <authorList>
            <person name="Zhong Y."/>
            <person name="Wu W."/>
            <person name="Sun C."/>
            <person name="Zou P."/>
            <person name="Liu Y."/>
            <person name="Dai S."/>
            <person name="Zhou R."/>
        </authorList>
    </citation>
    <scope>NUCLEOTIDE SEQUENCE [LARGE SCALE GENOMIC DNA]</scope>
</reference>
<organism evidence="1 2">
    <name type="scientific">Melastoma candidum</name>
    <dbReference type="NCBI Taxonomy" id="119954"/>
    <lineage>
        <taxon>Eukaryota</taxon>
        <taxon>Viridiplantae</taxon>
        <taxon>Streptophyta</taxon>
        <taxon>Embryophyta</taxon>
        <taxon>Tracheophyta</taxon>
        <taxon>Spermatophyta</taxon>
        <taxon>Magnoliopsida</taxon>
        <taxon>eudicotyledons</taxon>
        <taxon>Gunneridae</taxon>
        <taxon>Pentapetalae</taxon>
        <taxon>rosids</taxon>
        <taxon>malvids</taxon>
        <taxon>Myrtales</taxon>
        <taxon>Melastomataceae</taxon>
        <taxon>Melastomatoideae</taxon>
        <taxon>Melastomateae</taxon>
        <taxon>Melastoma</taxon>
    </lineage>
</organism>
<evidence type="ECO:0000313" key="2">
    <source>
        <dbReference type="Proteomes" id="UP001057402"/>
    </source>
</evidence>
<gene>
    <name evidence="1" type="ORF">MLD38_015784</name>
</gene>
<proteinExistence type="predicted"/>
<protein>
    <submittedName>
        <fullName evidence="1">Uncharacterized protein</fullName>
    </submittedName>
</protein>
<accession>A0ACB9RGJ0</accession>
<dbReference type="Proteomes" id="UP001057402">
    <property type="component" value="Chromosome 4"/>
</dbReference>
<dbReference type="EMBL" id="CM042883">
    <property type="protein sequence ID" value="KAI4378286.1"/>
    <property type="molecule type" value="Genomic_DNA"/>
</dbReference>
<sequence>MEAEGGEERVNEEGGCAVSAEIEGKVGDKGKEKEVEEGDVDDEEEEEEEEEYAFRFESGMNPLDFTEDDVSGLQPYQQFERLEYEALAEKKRRARESVGERSPKKARVDDNPGASFEEIMEVMNYSVRRKSRKLKKRGRKKGSKKRLSPEITQMLGNSTICYAYGQYEEAISVLNQVVKLAPNLPDPYHTLGLIYDALGNTKKAMDFYMIAAHLKSKDSSLWKLLFTLSLEQRNNGQARYCLFKAISADPCDISLRFHQASLYIDLGDFQRAVETYELILKICPNNVEAIKMGAKCYLRCSQLERAVGILMEYISNNPSEADLSVIDLLSTIYMENNMYEKSLQLILRYSDEKSSPLKLLVKAGICHIHIGNYNEAETLFNSLDWESADDHSKSITEVADSYMSIEKYDSALKYYRMVRGTAEESGTLHFKVAQCFLSLGMRESAVAALYKGLQGGGANVGARLTLATLLQEDGREDDAISILSPPEDAGSKSASPNETSSWWTDQKVKYKLCNIYRARGMLEEFVETISQLVRESLYTANLQHKVRPKKRIPRRVLFERSKILDDQENEDNVFRGFRPIAPTSDLLKAARAKRLLQKRASLKEERKAVAEASGVDCSGDESDDEQESPQQPTQLRDEPPLHKMLKEEEFHCLLIDLCKALGSLKRYWEALELVDMALRSANKILSAEKENELRSLGAQIAHNAADPKHGLKWVRQIVRQHPNSLAAWNCYYEVTSRADKHCRESAKFLRHLRLMHKDSVPPIIISGHQFTVTCHYQDAAREYLEAYKLMPDCPLINLCVGSSLINLALGFRLQNKHQCITQGLAFLYNNLQLDENNQESMYNFACALHRVGLVNLAAAYYEKGSCLQLAFDIPEERSAGSCEAGLERSLHVVTPPSLDGEREGRKRRKGRANKVEGGGGENTCLRVNRALPLLPFNVVPTLFLLTPVHLLVKNGVAERQVNQSSLHLAIVAPPVPASAVTILPFLLAPTPSVGYFEFGRILRIRIQPVNKISGAAEQVLVGVFRYGAAPFVIFSYCRTTKVWLRLWSE</sequence>
<evidence type="ECO:0000313" key="1">
    <source>
        <dbReference type="EMBL" id="KAI4378286.1"/>
    </source>
</evidence>
<name>A0ACB9RGJ0_9MYRT</name>